<accession>A0A4Y7K6J6</accession>
<reference evidence="1 2" key="1">
    <citation type="journal article" date="2018" name="Science">
        <title>The opium poppy genome and morphinan production.</title>
        <authorList>
            <person name="Guo L."/>
            <person name="Winzer T."/>
            <person name="Yang X."/>
            <person name="Li Y."/>
            <person name="Ning Z."/>
            <person name="He Z."/>
            <person name="Teodor R."/>
            <person name="Lu Y."/>
            <person name="Bowser T.A."/>
            <person name="Graham I.A."/>
            <person name="Ye K."/>
        </authorList>
    </citation>
    <scope>NUCLEOTIDE SEQUENCE [LARGE SCALE GENOMIC DNA]</scope>
    <source>
        <strain evidence="2">cv. HN1</strain>
        <tissue evidence="1">Leaves</tissue>
    </source>
</reference>
<evidence type="ECO:0000313" key="1">
    <source>
        <dbReference type="EMBL" id="RZC68456.1"/>
    </source>
</evidence>
<organism evidence="1 2">
    <name type="scientific">Papaver somniferum</name>
    <name type="common">Opium poppy</name>
    <dbReference type="NCBI Taxonomy" id="3469"/>
    <lineage>
        <taxon>Eukaryota</taxon>
        <taxon>Viridiplantae</taxon>
        <taxon>Streptophyta</taxon>
        <taxon>Embryophyta</taxon>
        <taxon>Tracheophyta</taxon>
        <taxon>Spermatophyta</taxon>
        <taxon>Magnoliopsida</taxon>
        <taxon>Ranunculales</taxon>
        <taxon>Papaveraceae</taxon>
        <taxon>Papaveroideae</taxon>
        <taxon>Papaver</taxon>
    </lineage>
</organism>
<dbReference type="EMBL" id="CM010721">
    <property type="protein sequence ID" value="RZC68456.1"/>
    <property type="molecule type" value="Genomic_DNA"/>
</dbReference>
<dbReference type="AlphaFoldDB" id="A0A4Y7K6J6"/>
<dbReference type="Gramene" id="RZC68456">
    <property type="protein sequence ID" value="RZC68456"/>
    <property type="gene ID" value="C5167_032067"/>
</dbReference>
<sequence>MAVENIMEENEEHVNGSRYKKLIYLGIGCMGKKMYHQNDISYVTDCHVPALTRFYCKIQLLRQRGAYDFVH</sequence>
<keyword evidence="2" id="KW-1185">Reference proteome</keyword>
<proteinExistence type="predicted"/>
<evidence type="ECO:0000313" key="2">
    <source>
        <dbReference type="Proteomes" id="UP000316621"/>
    </source>
</evidence>
<name>A0A4Y7K6J6_PAPSO</name>
<gene>
    <name evidence="1" type="ORF">C5167_032067</name>
</gene>
<dbReference type="Proteomes" id="UP000316621">
    <property type="component" value="Chromosome 7"/>
</dbReference>
<protein>
    <submittedName>
        <fullName evidence="1">Uncharacterized protein</fullName>
    </submittedName>
</protein>